<comment type="caution">
    <text evidence="1">The sequence shown here is derived from an EMBL/GenBank/DDBJ whole genome shotgun (WGS) entry which is preliminary data.</text>
</comment>
<dbReference type="RefSeq" id="WP_165914125.1">
    <property type="nucleotide sequence ID" value="NZ_SLVU01000026.1"/>
</dbReference>
<gene>
    <name evidence="1" type="ORF">EV184_12656</name>
</gene>
<dbReference type="EMBL" id="SLVU01000026">
    <property type="protein sequence ID" value="TCN21280.1"/>
    <property type="molecule type" value="Genomic_DNA"/>
</dbReference>
<evidence type="ECO:0000313" key="2">
    <source>
        <dbReference type="Proteomes" id="UP000295043"/>
    </source>
</evidence>
<proteinExistence type="predicted"/>
<protein>
    <submittedName>
        <fullName evidence="1">Uncharacterized protein</fullName>
    </submittedName>
</protein>
<name>A0A4V2RCL0_9HYPH</name>
<dbReference type="AlphaFoldDB" id="A0A4V2RCL0"/>
<dbReference type="Proteomes" id="UP000295043">
    <property type="component" value="Unassembled WGS sequence"/>
</dbReference>
<organism evidence="1 2">
    <name type="scientific">Sinorhizobium americanum</name>
    <dbReference type="NCBI Taxonomy" id="194963"/>
    <lineage>
        <taxon>Bacteria</taxon>
        <taxon>Pseudomonadati</taxon>
        <taxon>Pseudomonadota</taxon>
        <taxon>Alphaproteobacteria</taxon>
        <taxon>Hyphomicrobiales</taxon>
        <taxon>Rhizobiaceae</taxon>
        <taxon>Sinorhizobium/Ensifer group</taxon>
        <taxon>Sinorhizobium</taxon>
    </lineage>
</organism>
<accession>A0A4V2RCL0</accession>
<evidence type="ECO:0000313" key="1">
    <source>
        <dbReference type="EMBL" id="TCN21280.1"/>
    </source>
</evidence>
<sequence length="107" mass="11934">MIVKSRYGAAIDNNPDTLIDQGAANHSMNNRGCILLNHKITHDRAEELEAPFCWHCQSAGDGAKKPNVSRQFDGSLYNCIQVAQDYALAMTLLSYTVRERGSLRRLP</sequence>
<reference evidence="1 2" key="1">
    <citation type="submission" date="2019-03" db="EMBL/GenBank/DDBJ databases">
        <title>Genomic Encyclopedia of Type Strains, Phase IV (KMG-V): Genome sequencing to study the core and pangenomes of soil and plant-associated prokaryotes.</title>
        <authorList>
            <person name="Whitman W."/>
        </authorList>
    </citation>
    <scope>NUCLEOTIDE SEQUENCE [LARGE SCALE GENOMIC DNA]</scope>
    <source>
        <strain evidence="1 2">23C40</strain>
    </source>
</reference>